<gene>
    <name evidence="2" type="ORF">DD666_11700</name>
</gene>
<dbReference type="PROSITE" id="PS51186">
    <property type="entry name" value="GNAT"/>
    <property type="match status" value="1"/>
</dbReference>
<evidence type="ECO:0000313" key="2">
    <source>
        <dbReference type="EMBL" id="HBP30068.1"/>
    </source>
</evidence>
<dbReference type="GO" id="GO:0016747">
    <property type="term" value="F:acyltransferase activity, transferring groups other than amino-acyl groups"/>
    <property type="evidence" value="ECO:0007669"/>
    <property type="project" value="InterPro"/>
</dbReference>
<protein>
    <submittedName>
        <fullName evidence="2">GNAT family N-acetyltransferase</fullName>
    </submittedName>
</protein>
<dbReference type="AlphaFoldDB" id="A0A356LH24"/>
<organism evidence="2 3">
    <name type="scientific">Advenella kashmirensis</name>
    <dbReference type="NCBI Taxonomy" id="310575"/>
    <lineage>
        <taxon>Bacteria</taxon>
        <taxon>Pseudomonadati</taxon>
        <taxon>Pseudomonadota</taxon>
        <taxon>Betaproteobacteria</taxon>
        <taxon>Burkholderiales</taxon>
        <taxon>Alcaligenaceae</taxon>
    </lineage>
</organism>
<dbReference type="Pfam" id="PF00583">
    <property type="entry name" value="Acetyltransf_1"/>
    <property type="match status" value="1"/>
</dbReference>
<name>A0A356LH24_9BURK</name>
<evidence type="ECO:0000313" key="3">
    <source>
        <dbReference type="Proteomes" id="UP000264036"/>
    </source>
</evidence>
<dbReference type="Proteomes" id="UP000264036">
    <property type="component" value="Unassembled WGS sequence"/>
</dbReference>
<evidence type="ECO:0000259" key="1">
    <source>
        <dbReference type="PROSITE" id="PS51186"/>
    </source>
</evidence>
<dbReference type="Gene3D" id="3.40.630.30">
    <property type="match status" value="1"/>
</dbReference>
<proteinExistence type="predicted"/>
<accession>A0A356LH24</accession>
<sequence length="141" mass="15717">MTKHTVEITNEITEEMSEIIGAGLNAYNDEITKYNDRKSLAIVVRDKQSGQLIGGMLGRSSLGLLFIELVYLPEELRNSGLGSTILKQFEQEGRNRGCSAAVLYTISFQAPGFYEKHGWERFGEIPCSPPGTSRIFLTKKL</sequence>
<dbReference type="InterPro" id="IPR000182">
    <property type="entry name" value="GNAT_dom"/>
</dbReference>
<reference evidence="2 3" key="1">
    <citation type="journal article" date="2018" name="Nat. Biotechnol.">
        <title>A standardized bacterial taxonomy based on genome phylogeny substantially revises the tree of life.</title>
        <authorList>
            <person name="Parks D.H."/>
            <person name="Chuvochina M."/>
            <person name="Waite D.W."/>
            <person name="Rinke C."/>
            <person name="Skarshewski A."/>
            <person name="Chaumeil P.A."/>
            <person name="Hugenholtz P."/>
        </authorList>
    </citation>
    <scope>NUCLEOTIDE SEQUENCE [LARGE SCALE GENOMIC DNA]</scope>
    <source>
        <strain evidence="2">UBA10707</strain>
    </source>
</reference>
<dbReference type="EMBL" id="DOEK01000029">
    <property type="protein sequence ID" value="HBP30068.1"/>
    <property type="molecule type" value="Genomic_DNA"/>
</dbReference>
<dbReference type="SUPFAM" id="SSF55729">
    <property type="entry name" value="Acyl-CoA N-acyltransferases (Nat)"/>
    <property type="match status" value="1"/>
</dbReference>
<dbReference type="InterPro" id="IPR016181">
    <property type="entry name" value="Acyl_CoA_acyltransferase"/>
</dbReference>
<feature type="domain" description="N-acetyltransferase" evidence="1">
    <location>
        <begin position="3"/>
        <end position="141"/>
    </location>
</feature>
<keyword evidence="2" id="KW-0808">Transferase</keyword>
<dbReference type="CDD" id="cd04301">
    <property type="entry name" value="NAT_SF"/>
    <property type="match status" value="1"/>
</dbReference>
<comment type="caution">
    <text evidence="2">The sequence shown here is derived from an EMBL/GenBank/DDBJ whole genome shotgun (WGS) entry which is preliminary data.</text>
</comment>